<feature type="compositionally biased region" description="Acidic residues" evidence="1">
    <location>
        <begin position="161"/>
        <end position="175"/>
    </location>
</feature>
<reference evidence="2" key="1">
    <citation type="submission" date="2020-11" db="EMBL/GenBank/DDBJ databases">
        <authorList>
            <consortium name="DOE Joint Genome Institute"/>
            <person name="Ahrendt S."/>
            <person name="Riley R."/>
            <person name="Andreopoulos W."/>
            <person name="Labutti K."/>
            <person name="Pangilinan J."/>
            <person name="Ruiz-Duenas F.J."/>
            <person name="Barrasa J.M."/>
            <person name="Sanchez-Garcia M."/>
            <person name="Camarero S."/>
            <person name="Miyauchi S."/>
            <person name="Serrano A."/>
            <person name="Linde D."/>
            <person name="Babiker R."/>
            <person name="Drula E."/>
            <person name="Ayuso-Fernandez I."/>
            <person name="Pacheco R."/>
            <person name="Padilla G."/>
            <person name="Ferreira P."/>
            <person name="Barriuso J."/>
            <person name="Kellner H."/>
            <person name="Castanera R."/>
            <person name="Alfaro M."/>
            <person name="Ramirez L."/>
            <person name="Pisabarro A.G."/>
            <person name="Kuo A."/>
            <person name="Tritt A."/>
            <person name="Lipzen A."/>
            <person name="He G."/>
            <person name="Yan M."/>
            <person name="Ng V."/>
            <person name="Cullen D."/>
            <person name="Martin F."/>
            <person name="Rosso M.-N."/>
            <person name="Henrissat B."/>
            <person name="Hibbett D."/>
            <person name="Martinez A.T."/>
            <person name="Grigoriev I.V."/>
        </authorList>
    </citation>
    <scope>NUCLEOTIDE SEQUENCE</scope>
    <source>
        <strain evidence="2">ATCC 90797</strain>
    </source>
</reference>
<dbReference type="Pfam" id="PF04801">
    <property type="entry name" value="RPC5"/>
    <property type="match status" value="1"/>
</dbReference>
<proteinExistence type="predicted"/>
<evidence type="ECO:0000313" key="2">
    <source>
        <dbReference type="EMBL" id="KAF9499791.1"/>
    </source>
</evidence>
<feature type="compositionally biased region" description="Basic and acidic residues" evidence="1">
    <location>
        <begin position="82"/>
        <end position="104"/>
    </location>
</feature>
<keyword evidence="3" id="KW-1185">Reference proteome</keyword>
<name>A0A9P6DAX6_PLEER</name>
<feature type="region of interest" description="Disordered" evidence="1">
    <location>
        <begin position="71"/>
        <end position="114"/>
    </location>
</feature>
<accession>A0A9P6DAX6</accession>
<protein>
    <submittedName>
        <fullName evidence="2">Uncharacterized protein</fullName>
    </submittedName>
</protein>
<feature type="compositionally biased region" description="Basic and acidic residues" evidence="1">
    <location>
        <begin position="187"/>
        <end position="206"/>
    </location>
</feature>
<dbReference type="EMBL" id="MU154530">
    <property type="protein sequence ID" value="KAF9499791.1"/>
    <property type="molecule type" value="Genomic_DNA"/>
</dbReference>
<gene>
    <name evidence="2" type="ORF">BDN71DRAFT_63844</name>
</gene>
<evidence type="ECO:0000256" key="1">
    <source>
        <dbReference type="SAM" id="MobiDB-lite"/>
    </source>
</evidence>
<feature type="region of interest" description="Disordered" evidence="1">
    <location>
        <begin position="154"/>
        <end position="214"/>
    </location>
</feature>
<dbReference type="OrthoDB" id="340681at2759"/>
<organism evidence="2 3">
    <name type="scientific">Pleurotus eryngii</name>
    <name type="common">Boletus of the steppes</name>
    <dbReference type="NCBI Taxonomy" id="5323"/>
    <lineage>
        <taxon>Eukaryota</taxon>
        <taxon>Fungi</taxon>
        <taxon>Dikarya</taxon>
        <taxon>Basidiomycota</taxon>
        <taxon>Agaricomycotina</taxon>
        <taxon>Agaricomycetes</taxon>
        <taxon>Agaricomycetidae</taxon>
        <taxon>Agaricales</taxon>
        <taxon>Pleurotineae</taxon>
        <taxon>Pleurotaceae</taxon>
        <taxon>Pleurotus</taxon>
    </lineage>
</organism>
<dbReference type="Proteomes" id="UP000807025">
    <property type="component" value="Unassembled WGS sequence"/>
</dbReference>
<evidence type="ECO:0000313" key="3">
    <source>
        <dbReference type="Proteomes" id="UP000807025"/>
    </source>
</evidence>
<dbReference type="PANTHER" id="PTHR12069:SF0">
    <property type="entry name" value="DNA-DIRECTED RNA POLYMERASE III SUBUNIT RPC5"/>
    <property type="match status" value="1"/>
</dbReference>
<dbReference type="InterPro" id="IPR006886">
    <property type="entry name" value="RNA_pol_III_Rpc5"/>
</dbReference>
<dbReference type="PANTHER" id="PTHR12069">
    <property type="entry name" value="DNA-DIRECTED RNA POLYMERASES III 80 KDA POLYPEPTIDE RNA POLYMERASE III SUBUNIT 5"/>
    <property type="match status" value="1"/>
</dbReference>
<comment type="caution">
    <text evidence="2">The sequence shown here is derived from an EMBL/GenBank/DDBJ whole genome shotgun (WGS) entry which is preliminary data.</text>
</comment>
<sequence length="279" mass="30936">MDDRLIDVLPIRFSNALSPKVVVHQFPLLTRPLQVPPSAAAGKTISARIKPSARRTEIHVPADTRPEVWSDEKAKQLGAARVTDDLEKSKETKASEEQEPRLAEARLSSEQIAHRGTPMLGMIRNGELHLHPISETHQFRPTLTYLDVFSRKNRRSRANADDSDSDDGPPPDPDEAPPVVAAKKEKKAATDAKEIQVTARKTDDKGGLQAQGGLSTARREMLAIIRAEEDEDWLDLEYHDTNTTEAADIFESIFSQNEEKLVCTTDATTFLKAIEGLSQ</sequence>
<dbReference type="GO" id="GO:0042797">
    <property type="term" value="P:tRNA transcription by RNA polymerase III"/>
    <property type="evidence" value="ECO:0007669"/>
    <property type="project" value="TreeGrafter"/>
</dbReference>
<dbReference type="AlphaFoldDB" id="A0A9P6DAX6"/>
<dbReference type="GO" id="GO:0005666">
    <property type="term" value="C:RNA polymerase III complex"/>
    <property type="evidence" value="ECO:0007669"/>
    <property type="project" value="TreeGrafter"/>
</dbReference>